<evidence type="ECO:0000313" key="4">
    <source>
        <dbReference type="Proteomes" id="UP000483078"/>
    </source>
</evidence>
<dbReference type="PANTHER" id="PTHR46118:SF4">
    <property type="entry name" value="PROTEIN ABHD11"/>
    <property type="match status" value="1"/>
</dbReference>
<dbReference type="GO" id="GO:0052689">
    <property type="term" value="F:carboxylic ester hydrolase activity"/>
    <property type="evidence" value="ECO:0007669"/>
    <property type="project" value="TreeGrafter"/>
</dbReference>
<dbReference type="PANTHER" id="PTHR46118">
    <property type="entry name" value="PROTEIN ABHD11"/>
    <property type="match status" value="1"/>
</dbReference>
<comment type="caution">
    <text evidence="3">The sequence shown here is derived from an EMBL/GenBank/DDBJ whole genome shotgun (WGS) entry which is preliminary data.</text>
</comment>
<dbReference type="AlphaFoldDB" id="A0A7C9LP37"/>
<sequence>MLNLTTYGDQTDSPTLLIAHGLFGAGRNWGALAKRLSQTRRVITVDMRNHGESPWYNSHNYKDLAADLAEVIDTLDGPVDVLGHSMGGKAAMVLALTRPELVNRLIVADIAPVPYDHGQMQYIEAMKAVDLGKVKRRADAEAQLSDMLEDPILPGFFTQSIDIKAKKWRLNLEVLAREMPDILSFPKDLTGPFEGPALFLSGADSHYVKREYRPVIKQLFPAAQFAKIPDAGHWLHAEKPREFEAALRVWLDQSAASAT</sequence>
<evidence type="ECO:0000256" key="1">
    <source>
        <dbReference type="ARBA" id="ARBA00022801"/>
    </source>
</evidence>
<name>A0A7C9LP37_9RHOB</name>
<gene>
    <name evidence="3" type="ORF">FH759_09140</name>
</gene>
<proteinExistence type="predicted"/>
<organism evidence="3 4">
    <name type="scientific">Sediminimonas qiaohouensis</name>
    <dbReference type="NCBI Taxonomy" id="552061"/>
    <lineage>
        <taxon>Bacteria</taxon>
        <taxon>Pseudomonadati</taxon>
        <taxon>Pseudomonadota</taxon>
        <taxon>Alphaproteobacteria</taxon>
        <taxon>Rhodobacterales</taxon>
        <taxon>Roseobacteraceae</taxon>
        <taxon>Sediminimonas</taxon>
    </lineage>
</organism>
<dbReference type="Pfam" id="PF00561">
    <property type="entry name" value="Abhydrolase_1"/>
    <property type="match status" value="1"/>
</dbReference>
<evidence type="ECO:0000313" key="3">
    <source>
        <dbReference type="EMBL" id="MTJ04840.1"/>
    </source>
</evidence>
<dbReference type="InterPro" id="IPR000073">
    <property type="entry name" value="AB_hydrolase_1"/>
</dbReference>
<accession>A0A7C9LP37</accession>
<protein>
    <submittedName>
        <fullName evidence="3">Alpha/beta fold hydrolase</fullName>
    </submittedName>
</protein>
<keyword evidence="1 3" id="KW-0378">Hydrolase</keyword>
<dbReference type="Gene3D" id="3.40.50.1820">
    <property type="entry name" value="alpha/beta hydrolase"/>
    <property type="match status" value="1"/>
</dbReference>
<reference evidence="3 4" key="1">
    <citation type="submission" date="2019-06" db="EMBL/GenBank/DDBJ databases">
        <title>Enrichment of Autotrophic Halophilic Microorganisms from Red Sea Brine Pool Using Microbial Electrosynthesis System.</title>
        <authorList>
            <person name="Alqahtani M.F."/>
            <person name="Bajracharya S."/>
            <person name="Katuri K.P."/>
            <person name="Ali M."/>
            <person name="Saikaly P.E."/>
        </authorList>
    </citation>
    <scope>NUCLEOTIDE SEQUENCE [LARGE SCALE GENOMIC DNA]</scope>
    <source>
        <strain evidence="3">MES6</strain>
    </source>
</reference>
<evidence type="ECO:0000259" key="2">
    <source>
        <dbReference type="Pfam" id="PF00561"/>
    </source>
</evidence>
<dbReference type="EMBL" id="VENJ01000012">
    <property type="protein sequence ID" value="MTJ04840.1"/>
    <property type="molecule type" value="Genomic_DNA"/>
</dbReference>
<dbReference type="RefSeq" id="WP_273249569.1">
    <property type="nucleotide sequence ID" value="NZ_VENJ01000012.1"/>
</dbReference>
<feature type="domain" description="AB hydrolase-1" evidence="2">
    <location>
        <begin position="14"/>
        <end position="240"/>
    </location>
</feature>
<dbReference type="PRINTS" id="PR00111">
    <property type="entry name" value="ABHYDROLASE"/>
</dbReference>
<dbReference type="InterPro" id="IPR029058">
    <property type="entry name" value="AB_hydrolase_fold"/>
</dbReference>
<dbReference type="Proteomes" id="UP000483078">
    <property type="component" value="Unassembled WGS sequence"/>
</dbReference>
<dbReference type="SUPFAM" id="SSF53474">
    <property type="entry name" value="alpha/beta-Hydrolases"/>
    <property type="match status" value="1"/>
</dbReference>